<dbReference type="EMBL" id="CAMXCT020000857">
    <property type="protein sequence ID" value="CAL1137427.1"/>
    <property type="molecule type" value="Genomic_DNA"/>
</dbReference>
<sequence length="1233" mass="134648">MLKPEADQVGDFVGVQLHSQDDASIIVAYPYYWFSLPGACPNLPWKCIPGAKQTACQTKRSELEVMPPVCADSGCAGKKDDAALKCAADFSFSLQQNMGTKAAVMYAFCSVFALVLQSIATQIKWHALRFMNGITTHTLMKMETGLLYTRVDTGSSLLCFYKDAAQKDASRLKPGMCDRLSEGITLQDAADEWCAPFLMSAFPSPCEGFKAAYFMGLGTLLAMAINVVAIVVCLFLISQYLEGTLHKGVYRVWALILHITSTVILIAVYVAYIMVAITALDEVGGKGVPLLAMGSKGTGMSLGVVVMGAGLLFQVLSAALLLAVKLGDEETNEEKQIRQWMKEDARYAAEGGYADYGSYGYGEPYQGASFTGYDYGYDQSQFMAGGAAGYPSQGAGMEMPGAYGGGPSFDQTAKATVNLSWTKTYQDILPTRLLPSERVEKTGTCVQLLCPKNALLNGWRVAIKGGLCNNGEKAPTGQPGCVYLYESLEDKDFLSLDNLVGITAAKCGNSGERTCTDWADWRKNCYDPDKKYKRRFKKTDLGDGKMKVDVEETDYCVEYDLHPYCQDAPPDLCNNVDCQSLSPSEKEIGLEYWLGRCEESHNTKRAEGINFAFAKTPEKNHLMVDKELLDSNFKCSSGGMRCTPNLDGGLYCTRQYGGVCTPCFIPGTKVPFPAANTTPTCPFNVLAEGGYTPPAGTECKSRDAADICCLYKVGGACSQPADGSSAELSASGYISMMAASLEDPEHMFNFAKRWIEDNGGKVENEDQLKEEAYWLWQVHPPKRYEEAWKEFQANLKASTAVNFGPGSGTEAPGLPGAMQCTEILAKDASEDPLWKKKLIVHCKWPRDQPDWTGLDVPPPPGPPGQSDDGSLSVEELSLLGLKKRVEGLVPSLNFLLAQTLKRDSCVQQVVQNTQDLLFDVCSFASDQIVQLEHWPPTAMAGWRPFVAVASIVVLFFGPRRLASLAPLRGHVLTVPVAPSGSTESAPQIGDQQDLRQHRQDQGGERSRASRRWTVAGAAVLGVLTLSTLARAAGPEVDVYFGSGTFYRLQHELVMKEALELGRREGDITALAGYAGGKKAGPLERLCYNGLLGAPDHVSLGHAQAVRVTLPTGKISDFTKTFLEQLKERIQAQQGPQFRAVIGIRGGMNSEYYPLISEACDGKVKLVKGEGNEPDTFGTDTVYVYDSRKFPWRPAETSNQFRDDPPVYYDRDYKEIYEKQNRLGIILRTGCPGE</sequence>
<dbReference type="OrthoDB" id="1713912at2759"/>
<organism evidence="3">
    <name type="scientific">Cladocopium goreaui</name>
    <dbReference type="NCBI Taxonomy" id="2562237"/>
    <lineage>
        <taxon>Eukaryota</taxon>
        <taxon>Sar</taxon>
        <taxon>Alveolata</taxon>
        <taxon>Dinophyceae</taxon>
        <taxon>Suessiales</taxon>
        <taxon>Symbiodiniaceae</taxon>
        <taxon>Cladocopium</taxon>
    </lineage>
</organism>
<feature type="transmembrane region" description="Helical" evidence="2">
    <location>
        <begin position="249"/>
        <end position="280"/>
    </location>
</feature>
<feature type="transmembrane region" description="Helical" evidence="2">
    <location>
        <begin position="103"/>
        <end position="123"/>
    </location>
</feature>
<proteinExistence type="predicted"/>
<dbReference type="Gene3D" id="3.30.1060.10">
    <property type="entry name" value="Peptide methionine sulphoxide reductase MsrA"/>
    <property type="match status" value="1"/>
</dbReference>
<dbReference type="AlphaFoldDB" id="A0A9P1FRQ5"/>
<reference evidence="4 5" key="2">
    <citation type="submission" date="2024-05" db="EMBL/GenBank/DDBJ databases">
        <authorList>
            <person name="Chen Y."/>
            <person name="Shah S."/>
            <person name="Dougan E. K."/>
            <person name="Thang M."/>
            <person name="Chan C."/>
        </authorList>
    </citation>
    <scope>NUCLEOTIDE SEQUENCE [LARGE SCALE GENOMIC DNA]</scope>
</reference>
<feature type="compositionally biased region" description="Basic and acidic residues" evidence="1">
    <location>
        <begin position="992"/>
        <end position="1007"/>
    </location>
</feature>
<dbReference type="EMBL" id="CAMXCT010000857">
    <property type="protein sequence ID" value="CAI3984052.1"/>
    <property type="molecule type" value="Genomic_DNA"/>
</dbReference>
<gene>
    <name evidence="3" type="ORF">C1SCF055_LOCUS11609</name>
</gene>
<keyword evidence="2" id="KW-0812">Transmembrane</keyword>
<feature type="transmembrane region" description="Helical" evidence="2">
    <location>
        <begin position="300"/>
        <end position="324"/>
    </location>
</feature>
<name>A0A9P1FRQ5_9DINO</name>
<keyword evidence="5" id="KW-1185">Reference proteome</keyword>
<dbReference type="EMBL" id="CAMXCT030000857">
    <property type="protein sequence ID" value="CAL4771364.1"/>
    <property type="molecule type" value="Genomic_DNA"/>
</dbReference>
<feature type="transmembrane region" description="Helical" evidence="2">
    <location>
        <begin position="212"/>
        <end position="237"/>
    </location>
</feature>
<dbReference type="InterPro" id="IPR036509">
    <property type="entry name" value="Met_Sox_Rdtase_MsrA_sf"/>
</dbReference>
<feature type="region of interest" description="Disordered" evidence="1">
    <location>
        <begin position="978"/>
        <end position="1009"/>
    </location>
</feature>
<protein>
    <submittedName>
        <fullName evidence="3">Uncharacterized protein</fullName>
    </submittedName>
</protein>
<evidence type="ECO:0000313" key="4">
    <source>
        <dbReference type="EMBL" id="CAL4771364.1"/>
    </source>
</evidence>
<reference evidence="3" key="1">
    <citation type="submission" date="2022-10" db="EMBL/GenBank/DDBJ databases">
        <authorList>
            <person name="Chen Y."/>
            <person name="Dougan E. K."/>
            <person name="Chan C."/>
            <person name="Rhodes N."/>
            <person name="Thang M."/>
        </authorList>
    </citation>
    <scope>NUCLEOTIDE SEQUENCE</scope>
</reference>
<feature type="region of interest" description="Disordered" evidence="1">
    <location>
        <begin position="850"/>
        <end position="869"/>
    </location>
</feature>
<evidence type="ECO:0000313" key="5">
    <source>
        <dbReference type="Proteomes" id="UP001152797"/>
    </source>
</evidence>
<keyword evidence="2" id="KW-1133">Transmembrane helix</keyword>
<dbReference type="GO" id="GO:0008113">
    <property type="term" value="F:peptide-methionine (S)-S-oxide reductase activity"/>
    <property type="evidence" value="ECO:0007669"/>
    <property type="project" value="InterPro"/>
</dbReference>
<evidence type="ECO:0000256" key="2">
    <source>
        <dbReference type="SAM" id="Phobius"/>
    </source>
</evidence>
<accession>A0A9P1FRQ5</accession>
<dbReference type="Proteomes" id="UP001152797">
    <property type="component" value="Unassembled WGS sequence"/>
</dbReference>
<evidence type="ECO:0000256" key="1">
    <source>
        <dbReference type="SAM" id="MobiDB-lite"/>
    </source>
</evidence>
<keyword evidence="2" id="KW-0472">Membrane</keyword>
<comment type="caution">
    <text evidence="3">The sequence shown here is derived from an EMBL/GenBank/DDBJ whole genome shotgun (WGS) entry which is preliminary data.</text>
</comment>
<evidence type="ECO:0000313" key="3">
    <source>
        <dbReference type="EMBL" id="CAI3984052.1"/>
    </source>
</evidence>